<dbReference type="InterPro" id="IPR023435">
    <property type="entry name" value="TagBP_ald_KbaZ"/>
</dbReference>
<dbReference type="InterPro" id="IPR012062">
    <property type="entry name" value="GatZ/KbaZ-like"/>
</dbReference>
<keyword evidence="3" id="KW-0175">Coiled coil</keyword>
<dbReference type="HAMAP" id="MF_01295">
    <property type="entry name" value="Tagatose_aldol_KbaZ"/>
    <property type="match status" value="1"/>
</dbReference>
<gene>
    <name evidence="2 4" type="primary">kbaZ</name>
    <name evidence="4" type="ORF">GHA_04681</name>
    <name evidence="5" type="ORF">TML_00597</name>
</gene>
<evidence type="ECO:0000313" key="5">
    <source>
        <dbReference type="EMBL" id="CAC9170164.1"/>
    </source>
</evidence>
<dbReference type="NCBIfam" id="NF012002">
    <property type="entry name" value="PRK15458.1"/>
    <property type="match status" value="1"/>
</dbReference>
<dbReference type="Pfam" id="PF08013">
    <property type="entry name" value="GatZ_KbaZ-like"/>
    <property type="match status" value="1"/>
</dbReference>
<comment type="caution">
    <text evidence="4">The sequence shown here is derived from an EMBL/GenBank/DDBJ whole genome shotgun (WGS) entry which is preliminary data.</text>
</comment>
<comment type="subunit">
    <text evidence="2">Forms a complex with KbaY.</text>
</comment>
<evidence type="ECO:0000256" key="1">
    <source>
        <dbReference type="ARBA" id="ARBA00005191"/>
    </source>
</evidence>
<evidence type="ECO:0000313" key="4">
    <source>
        <dbReference type="EMBL" id="CAB5593162.1"/>
    </source>
</evidence>
<dbReference type="SUPFAM" id="SSF51569">
    <property type="entry name" value="Aldolase"/>
    <property type="match status" value="1"/>
</dbReference>
<reference evidence="4" key="1">
    <citation type="submission" date="2020-05" db="EMBL/GenBank/DDBJ databases">
        <authorList>
            <person name="Delgado-Blas J."/>
        </authorList>
    </citation>
    <scope>NUCLEOTIDE SEQUENCE</scope>
    <source>
        <strain evidence="4">BB1459</strain>
        <strain evidence="5">BB1480</strain>
    </source>
</reference>
<proteinExistence type="inferred from homology"/>
<protein>
    <recommendedName>
        <fullName evidence="2">D-tagatose-1,6-bisphosphate aldolase subunit KbaZ</fullName>
    </recommendedName>
</protein>
<sequence>MKQNERLMSQLSDLERKVKHLTKIVEQHKRGKANGIYAVCSAHPIVLEAAIRYAHANHTPLLIEATSNQVDQFGGYTGMTPADFRSFVCGLADSLNFSQDMLILGGDHLGPNRWQHLPAEQAMANADDLIKSYVAAGFKKIHLDCSMSCANDPVPLTDEIVAERAARLAKVAEETCIAHFGESDLVYVIGTEVPVPGGAHEALTELAVTTPDAARATLQAHYHAFEKRGLEGIWPRIIALVVQPGVEFDHTHIIDYQPQKAVSLSKMVEDYDTLIFEAHSTDYQTPQSLRQLVKDHFAILKVGPALTFALREALFSLAAIEEELLPAKASSGLRHVLESVMLDRPEYWQSHYHGDGNARRLARGYSYSDRVRYYWPDSQIDEAFERLVRNLADEPIPLPLISQYLPLQYVKVREGDLSATPRELIINHIQDILQQYHCASLGDSSHNA</sequence>
<dbReference type="GO" id="GO:0009401">
    <property type="term" value="P:phosphoenolpyruvate-dependent sugar phosphotransferase system"/>
    <property type="evidence" value="ECO:0007669"/>
    <property type="project" value="TreeGrafter"/>
</dbReference>
<dbReference type="GO" id="GO:2001059">
    <property type="term" value="P:D-tagatose 6-phosphate catabolic process"/>
    <property type="evidence" value="ECO:0007669"/>
    <property type="project" value="UniProtKB-UniRule"/>
</dbReference>
<feature type="coiled-coil region" evidence="3">
    <location>
        <begin position="4"/>
        <end position="31"/>
    </location>
</feature>
<dbReference type="GO" id="GO:0005975">
    <property type="term" value="P:carbohydrate metabolic process"/>
    <property type="evidence" value="ECO:0007669"/>
    <property type="project" value="InterPro"/>
</dbReference>
<comment type="similarity">
    <text evidence="2">Belongs to the GatZ/KbaZ family. KbaZ subfamily.</text>
</comment>
<dbReference type="EMBL" id="CAIIUA010000001">
    <property type="protein sequence ID" value="CAC9170164.1"/>
    <property type="molecule type" value="Genomic_DNA"/>
</dbReference>
<dbReference type="Proteomes" id="UP000834503">
    <property type="component" value="Unassembled WGS sequence"/>
</dbReference>
<dbReference type="EMBL" id="CAHPQX010000027">
    <property type="protein sequence ID" value="CAB5593162.1"/>
    <property type="molecule type" value="Genomic_DNA"/>
</dbReference>
<name>A0A9N8CUZ9_9ENTR</name>
<dbReference type="InterPro" id="IPR013785">
    <property type="entry name" value="Aldolase_TIM"/>
</dbReference>
<evidence type="ECO:0000313" key="7">
    <source>
        <dbReference type="Proteomes" id="UP000837205"/>
    </source>
</evidence>
<evidence type="ECO:0000256" key="3">
    <source>
        <dbReference type="SAM" id="Coils"/>
    </source>
</evidence>
<dbReference type="Gene3D" id="1.10.400.20">
    <property type="entry name" value="putative tagatose 6-phosphate kinase domain like"/>
    <property type="match status" value="1"/>
</dbReference>
<dbReference type="PANTHER" id="PTHR32502">
    <property type="entry name" value="N-ACETYLGALACTOSAMINE PERMEASE II COMPONENT-RELATED"/>
    <property type="match status" value="1"/>
</dbReference>
<comment type="function">
    <text evidence="2">Component of the tagatose-1,6-bisphosphate aldolase KbaYZ that is required for full activity and stability of the Y subunit. Could have a chaperone-like function for the proper and stable folding of KbaY. When expressed alone, KbaZ does not show any aldolase activity.</text>
</comment>
<dbReference type="Proteomes" id="UP000837205">
    <property type="component" value="Unassembled WGS sequence"/>
</dbReference>
<dbReference type="PIRSF" id="PIRSF009264">
    <property type="entry name" value="TagBP_ald_AgaZ"/>
    <property type="match status" value="1"/>
</dbReference>
<dbReference type="GO" id="GO:0005886">
    <property type="term" value="C:plasma membrane"/>
    <property type="evidence" value="ECO:0007669"/>
    <property type="project" value="TreeGrafter"/>
</dbReference>
<evidence type="ECO:0000256" key="2">
    <source>
        <dbReference type="HAMAP-Rule" id="MF_01295"/>
    </source>
</evidence>
<keyword evidence="7" id="KW-1185">Reference proteome</keyword>
<organism evidence="4 6">
    <name type="scientific">Citrobacter werkmanii</name>
    <dbReference type="NCBI Taxonomy" id="67827"/>
    <lineage>
        <taxon>Bacteria</taxon>
        <taxon>Pseudomonadati</taxon>
        <taxon>Pseudomonadota</taxon>
        <taxon>Gammaproteobacteria</taxon>
        <taxon>Enterobacterales</taxon>
        <taxon>Enterobacteriaceae</taxon>
        <taxon>Citrobacter</taxon>
        <taxon>Citrobacter freundii complex</taxon>
    </lineage>
</organism>
<dbReference type="InterPro" id="IPR050303">
    <property type="entry name" value="GatZ_KbaZ_carbometab"/>
</dbReference>
<evidence type="ECO:0000313" key="6">
    <source>
        <dbReference type="Proteomes" id="UP000834503"/>
    </source>
</evidence>
<accession>A0A9N8CUZ9</accession>
<dbReference type="AlphaFoldDB" id="A0A9N8CUZ9"/>
<dbReference type="NCBIfam" id="TIGR02810">
    <property type="entry name" value="agaZ_gatZ"/>
    <property type="match status" value="1"/>
</dbReference>
<comment type="pathway">
    <text evidence="1 2">Carbohydrate metabolism; D-tagatose 6-phosphate degradation; D-glyceraldehyde 3-phosphate and glycerone phosphate from D-tagatose 6-phosphate: step 2/2.</text>
</comment>
<dbReference type="Gene3D" id="3.20.20.70">
    <property type="entry name" value="Aldolase class I"/>
    <property type="match status" value="1"/>
</dbReference>
<dbReference type="PANTHER" id="PTHR32502:SF2">
    <property type="entry name" value="D-TAGATOSE-1,6-BISPHOSPHATE ALDOLASE SUBUNIT KBAZ"/>
    <property type="match status" value="1"/>
</dbReference>